<dbReference type="Proteomes" id="UP000095743">
    <property type="component" value="Chromosome"/>
</dbReference>
<dbReference type="Gene3D" id="6.10.250.3150">
    <property type="match status" value="1"/>
</dbReference>
<accession>A0A1D8GMG8</accession>
<feature type="coiled-coil region" evidence="1">
    <location>
        <begin position="57"/>
        <end position="116"/>
    </location>
</feature>
<feature type="coiled-coil region" evidence="1">
    <location>
        <begin position="152"/>
        <end position="197"/>
    </location>
</feature>
<proteinExistence type="predicted"/>
<dbReference type="EMBL" id="CP017269">
    <property type="protein sequence ID" value="AOT72094.1"/>
    <property type="molecule type" value="Genomic_DNA"/>
</dbReference>
<name>A0A1D8GMG8_9FIRM</name>
<dbReference type="STRING" id="1424294.Gferi_22670"/>
<dbReference type="AlphaFoldDB" id="A0A1D8GMG8"/>
<evidence type="ECO:0008006" key="4">
    <source>
        <dbReference type="Google" id="ProtNLM"/>
    </source>
</evidence>
<dbReference type="KEGG" id="gfe:Gferi_22670"/>
<keyword evidence="3" id="KW-1185">Reference proteome</keyword>
<protein>
    <recommendedName>
        <fullName evidence="4">N-terminal domain of peptidoglycan hydrolase CwlO-containing protein</fullName>
    </recommendedName>
</protein>
<evidence type="ECO:0000313" key="3">
    <source>
        <dbReference type="Proteomes" id="UP000095743"/>
    </source>
</evidence>
<evidence type="ECO:0000256" key="1">
    <source>
        <dbReference type="SAM" id="Coils"/>
    </source>
</evidence>
<gene>
    <name evidence="2" type="ORF">Gferi_22670</name>
</gene>
<reference evidence="2 3" key="1">
    <citation type="submission" date="2016-09" db="EMBL/GenBank/DDBJ databases">
        <title>Genomic analysis reveals versatility of anaerobic energy metabolism of Geosporobacter ferrireducens IRF9 of phylum Firmicutes.</title>
        <authorList>
            <person name="Kim S.-J."/>
        </authorList>
    </citation>
    <scope>NUCLEOTIDE SEQUENCE [LARGE SCALE GENOMIC DNA]</scope>
    <source>
        <strain evidence="2 3">IRF9</strain>
    </source>
</reference>
<keyword evidence="1" id="KW-0175">Coiled coil</keyword>
<organism evidence="2 3">
    <name type="scientific">Geosporobacter ferrireducens</name>
    <dbReference type="NCBI Taxonomy" id="1424294"/>
    <lineage>
        <taxon>Bacteria</taxon>
        <taxon>Bacillati</taxon>
        <taxon>Bacillota</taxon>
        <taxon>Clostridia</taxon>
        <taxon>Peptostreptococcales</taxon>
        <taxon>Thermotaleaceae</taxon>
        <taxon>Geosporobacter</taxon>
    </lineage>
</organism>
<sequence>MVKMREIKRLLIFCFTATFILILFSSIMVTGEGDPFAEIQEKLAGISIEEREILKKLFVLAREVEDMERAEAEIEQEIESVNQEVKYLENAIALEEMDYENKLDVLRQILRSYQRRGAGSYLEIILSSDNLATFLRRINTFRDLTRNTGELLLLLEDSREKLSKEKKKLTEKLVLIEEKQEELRESLVNKLQLVEAQEAYLASLAGERVFYQEYLTSLQNLLDELGTFFTEVAGEFSRIIEEGNLPSDTLKTSITLYHIKGSIEEKTFNNIIKENPRLPEMIFSFQPGKIEMSIPQKNLTLIGDFVILDGKTLKFQVEEGAFYGMPLEKGTIEGLFRESHLVLDLKPLVGKNIIQSIEVFDGYLELKIIPNLF</sequence>
<dbReference type="RefSeq" id="WP_069980409.1">
    <property type="nucleotide sequence ID" value="NZ_CP017269.1"/>
</dbReference>
<dbReference type="OrthoDB" id="1706424at2"/>
<evidence type="ECO:0000313" key="2">
    <source>
        <dbReference type="EMBL" id="AOT72094.1"/>
    </source>
</evidence>